<dbReference type="PANTHER" id="PTHR43788:SF6">
    <property type="entry name" value="DNA HELICASE B"/>
    <property type="match status" value="1"/>
</dbReference>
<dbReference type="EMBL" id="JAFCMP010000223">
    <property type="protein sequence ID" value="KAG5183141.1"/>
    <property type="molecule type" value="Genomic_DNA"/>
</dbReference>
<dbReference type="AlphaFoldDB" id="A0A835YX64"/>
<reference evidence="4" key="1">
    <citation type="submission" date="2021-02" db="EMBL/GenBank/DDBJ databases">
        <title>First Annotated Genome of the Yellow-green Alga Tribonema minus.</title>
        <authorList>
            <person name="Mahan K.M."/>
        </authorList>
    </citation>
    <scope>NUCLEOTIDE SEQUENCE</scope>
    <source>
        <strain evidence="4">UTEX B ZZ1240</strain>
    </source>
</reference>
<evidence type="ECO:0000256" key="1">
    <source>
        <dbReference type="ARBA" id="ARBA00022741"/>
    </source>
</evidence>
<dbReference type="Pfam" id="PF13604">
    <property type="entry name" value="AAA_30"/>
    <property type="match status" value="1"/>
</dbReference>
<dbReference type="GO" id="GO:0003678">
    <property type="term" value="F:DNA helicase activity"/>
    <property type="evidence" value="ECO:0007669"/>
    <property type="project" value="UniProtKB-ARBA"/>
</dbReference>
<keyword evidence="5" id="KW-1185">Reference proteome</keyword>
<accession>A0A835YX64</accession>
<evidence type="ECO:0000259" key="3">
    <source>
        <dbReference type="Pfam" id="PF13538"/>
    </source>
</evidence>
<dbReference type="InterPro" id="IPR050534">
    <property type="entry name" value="Coronavir_polyprotein_1ab"/>
</dbReference>
<comment type="caution">
    <text evidence="4">The sequence shown here is derived from an EMBL/GenBank/DDBJ whole genome shotgun (WGS) entry which is preliminary data.</text>
</comment>
<dbReference type="Proteomes" id="UP000664859">
    <property type="component" value="Unassembled WGS sequence"/>
</dbReference>
<dbReference type="GO" id="GO:0016787">
    <property type="term" value="F:hydrolase activity"/>
    <property type="evidence" value="ECO:0007669"/>
    <property type="project" value="UniProtKB-KW"/>
</dbReference>
<dbReference type="InterPro" id="IPR027785">
    <property type="entry name" value="UvrD-like_helicase_C"/>
</dbReference>
<evidence type="ECO:0000313" key="5">
    <source>
        <dbReference type="Proteomes" id="UP000664859"/>
    </source>
</evidence>
<keyword evidence="2" id="KW-0067">ATP-binding</keyword>
<gene>
    <name evidence="4" type="ORF">JKP88DRAFT_273119</name>
</gene>
<dbReference type="InterPro" id="IPR027417">
    <property type="entry name" value="P-loop_NTPase"/>
</dbReference>
<proteinExistence type="predicted"/>
<keyword evidence="1" id="KW-0547">Nucleotide-binding</keyword>
<feature type="domain" description="UvrD-like helicase C-terminal" evidence="3">
    <location>
        <begin position="660"/>
        <end position="707"/>
    </location>
</feature>
<dbReference type="GO" id="GO:0005524">
    <property type="term" value="F:ATP binding"/>
    <property type="evidence" value="ECO:0007669"/>
    <property type="project" value="UniProtKB-KW"/>
</dbReference>
<dbReference type="OrthoDB" id="204766at2759"/>
<protein>
    <submittedName>
        <fullName evidence="4">P-loop containing nucleoside triphosphate hydrolase protein</fullName>
    </submittedName>
</protein>
<keyword evidence="4" id="KW-0378">Hydrolase</keyword>
<dbReference type="SUPFAM" id="SSF52540">
    <property type="entry name" value="P-loop containing nucleoside triphosphate hydrolases"/>
    <property type="match status" value="1"/>
</dbReference>
<dbReference type="PANTHER" id="PTHR43788">
    <property type="entry name" value="DNA2/NAM7 HELICASE FAMILY MEMBER"/>
    <property type="match status" value="1"/>
</dbReference>
<dbReference type="Gene3D" id="3.40.50.300">
    <property type="entry name" value="P-loop containing nucleotide triphosphate hydrolases"/>
    <property type="match status" value="2"/>
</dbReference>
<sequence length="757" mass="82768">MVLRSGKPGAAPGTVFLGLKVRAVQDEGNNTCLEIVSHKPPGACSPRPFTARASFVQPVVAAPGPDGKHVDVSKIGKHMELCLPAMAFEGRTHKGGILLWPASDSPRKLDWVLQHVAAKLMCNANAESICRFVNAVKADGVVDTLFSKFEWSTECGRQQHVAKICKAKVERVCGLLGEYITPAAREALRIWASYDGGGADTYPKYGTDTAVPMTPRPGTQAGIDFLLRRNFFIVVNRRCGGAETCLKTPEVIAAEEALRSAFQELRRRPLARAHHQIGEGCGELNRDQMVAARVALDNHITVVTGFAGTGKTQTIGAVLAALGSVGAAILTPSHASRRVAQRRVPSAACEVLQWAQYVGSADRGKRGELFYRKVGLTAEGLIAAYEHDQRHAYERETSIEVVWRELTLLRTLVIDECGMADLQVVSAVVAAFVRSHRHLCRVVLVGDPRQLRSVERGRVLQDLIDSGSFPNPHLTQVMRADGGELLLNPQRILRRQPNEIRYDDSFALLKDAAAVKIPPRPWEHGAIHVPLLRIGDLLQRRDAHIIAYKKRECEVINDFMFERLSRHRGGLAGSPVAKKDRIFTAGVKLVVKQRFPNGKEDLLKGDMFVLRQVCEAAAIGESDQGFVCTMRLEPWGDPGAPTVEVNFDCTGTARDTMDLGYATTIHTMQGNESPVIVVVAVAGNCAYLDADALYTAVTRAKETCYLVTAEGAADVTRVVANTRIRDRFSTMAEELREVMGAAKHKRPTNADSDSESE</sequence>
<organism evidence="4 5">
    <name type="scientific">Tribonema minus</name>
    <dbReference type="NCBI Taxonomy" id="303371"/>
    <lineage>
        <taxon>Eukaryota</taxon>
        <taxon>Sar</taxon>
        <taxon>Stramenopiles</taxon>
        <taxon>Ochrophyta</taxon>
        <taxon>PX clade</taxon>
        <taxon>Xanthophyceae</taxon>
        <taxon>Tribonematales</taxon>
        <taxon>Tribonemataceae</taxon>
        <taxon>Tribonema</taxon>
    </lineage>
</organism>
<dbReference type="CDD" id="cd18809">
    <property type="entry name" value="SF1_C_RecD"/>
    <property type="match status" value="1"/>
</dbReference>
<evidence type="ECO:0000313" key="4">
    <source>
        <dbReference type="EMBL" id="KAG5183141.1"/>
    </source>
</evidence>
<dbReference type="Pfam" id="PF13538">
    <property type="entry name" value="UvrD_C_2"/>
    <property type="match status" value="1"/>
</dbReference>
<name>A0A835YX64_9STRA</name>
<evidence type="ECO:0000256" key="2">
    <source>
        <dbReference type="ARBA" id="ARBA00022840"/>
    </source>
</evidence>